<evidence type="ECO:0000256" key="2">
    <source>
        <dbReference type="ARBA" id="ARBA00022490"/>
    </source>
</evidence>
<feature type="region of interest" description="Disordered" evidence="3">
    <location>
        <begin position="1120"/>
        <end position="1244"/>
    </location>
</feature>
<dbReference type="Pfam" id="PF02854">
    <property type="entry name" value="MIF4G"/>
    <property type="match status" value="3"/>
</dbReference>
<feature type="compositionally biased region" description="Basic and acidic residues" evidence="3">
    <location>
        <begin position="580"/>
        <end position="592"/>
    </location>
</feature>
<dbReference type="PhylomeDB" id="R7QMY7"/>
<evidence type="ECO:0000256" key="3">
    <source>
        <dbReference type="SAM" id="MobiDB-lite"/>
    </source>
</evidence>
<feature type="compositionally biased region" description="Low complexity" evidence="3">
    <location>
        <begin position="554"/>
        <end position="563"/>
    </location>
</feature>
<reference evidence="6" key="1">
    <citation type="journal article" date="2013" name="Proc. Natl. Acad. Sci. U.S.A.">
        <title>Genome structure and metabolic features in the red seaweed Chondrus crispus shed light on evolution of the Archaeplastida.</title>
        <authorList>
            <person name="Collen J."/>
            <person name="Porcel B."/>
            <person name="Carre W."/>
            <person name="Ball S.G."/>
            <person name="Chaparro C."/>
            <person name="Tonon T."/>
            <person name="Barbeyron T."/>
            <person name="Michel G."/>
            <person name="Noel B."/>
            <person name="Valentin K."/>
            <person name="Elias M."/>
            <person name="Artiguenave F."/>
            <person name="Arun A."/>
            <person name="Aury J.M."/>
            <person name="Barbosa-Neto J.F."/>
            <person name="Bothwell J.H."/>
            <person name="Bouget F.Y."/>
            <person name="Brillet L."/>
            <person name="Cabello-Hurtado F."/>
            <person name="Capella-Gutierrez S."/>
            <person name="Charrier B."/>
            <person name="Cladiere L."/>
            <person name="Cock J.M."/>
            <person name="Coelho S.M."/>
            <person name="Colleoni C."/>
            <person name="Czjzek M."/>
            <person name="Da Silva C."/>
            <person name="Delage L."/>
            <person name="Denoeud F."/>
            <person name="Deschamps P."/>
            <person name="Dittami S.M."/>
            <person name="Gabaldon T."/>
            <person name="Gachon C.M."/>
            <person name="Groisillier A."/>
            <person name="Herve C."/>
            <person name="Jabbari K."/>
            <person name="Katinka M."/>
            <person name="Kloareg B."/>
            <person name="Kowalczyk N."/>
            <person name="Labadie K."/>
            <person name="Leblanc C."/>
            <person name="Lopez P.J."/>
            <person name="McLachlan D.H."/>
            <person name="Meslet-Cladiere L."/>
            <person name="Moustafa A."/>
            <person name="Nehr Z."/>
            <person name="Nyvall Collen P."/>
            <person name="Panaud O."/>
            <person name="Partensky F."/>
            <person name="Poulain J."/>
            <person name="Rensing S.A."/>
            <person name="Rousvoal S."/>
            <person name="Samson G."/>
            <person name="Symeonidi A."/>
            <person name="Weissenbach J."/>
            <person name="Zambounis A."/>
            <person name="Wincker P."/>
            <person name="Boyen C."/>
        </authorList>
    </citation>
    <scope>NUCLEOTIDE SEQUENCE [LARGE SCALE GENOMIC DNA]</scope>
    <source>
        <strain evidence="6">cv. Stackhouse</strain>
    </source>
</reference>
<dbReference type="STRING" id="2769.R7QMY7"/>
<dbReference type="InterPro" id="IPR003890">
    <property type="entry name" value="MIF4G-like_typ-3"/>
</dbReference>
<gene>
    <name evidence="5" type="ORF">CHC_T00001277001</name>
</gene>
<dbReference type="Gene3D" id="1.25.40.180">
    <property type="match status" value="3"/>
</dbReference>
<dbReference type="OMA" id="DPPGDFF"/>
<dbReference type="GO" id="GO:0000184">
    <property type="term" value="P:nuclear-transcribed mRNA catabolic process, nonsense-mediated decay"/>
    <property type="evidence" value="ECO:0007669"/>
    <property type="project" value="InterPro"/>
</dbReference>
<feature type="region of interest" description="Disordered" evidence="3">
    <location>
        <begin position="348"/>
        <end position="367"/>
    </location>
</feature>
<feature type="domain" description="MIF4G" evidence="4">
    <location>
        <begin position="593"/>
        <end position="786"/>
    </location>
</feature>
<dbReference type="Proteomes" id="UP000012073">
    <property type="component" value="Unassembled WGS sequence"/>
</dbReference>
<dbReference type="SUPFAM" id="SSF48371">
    <property type="entry name" value="ARM repeat"/>
    <property type="match status" value="2"/>
</dbReference>
<dbReference type="InterPro" id="IPR007193">
    <property type="entry name" value="Upf2/Nmd2_C"/>
</dbReference>
<feature type="region of interest" description="Disordered" evidence="3">
    <location>
        <begin position="1"/>
        <end position="187"/>
    </location>
</feature>
<feature type="compositionally biased region" description="Basic and acidic residues" evidence="3">
    <location>
        <begin position="1"/>
        <end position="11"/>
    </location>
</feature>
<evidence type="ECO:0000313" key="6">
    <source>
        <dbReference type="Proteomes" id="UP000012073"/>
    </source>
</evidence>
<dbReference type="InterPro" id="IPR039762">
    <property type="entry name" value="Nmd2/UPF2"/>
</dbReference>
<dbReference type="Pfam" id="PF04050">
    <property type="entry name" value="Upf2"/>
    <property type="match status" value="1"/>
</dbReference>
<feature type="region of interest" description="Disordered" evidence="3">
    <location>
        <begin position="1289"/>
        <end position="1330"/>
    </location>
</feature>
<dbReference type="GO" id="GO:0003723">
    <property type="term" value="F:RNA binding"/>
    <property type="evidence" value="ECO:0007669"/>
    <property type="project" value="InterPro"/>
</dbReference>
<protein>
    <recommendedName>
        <fullName evidence="4">MIF4G domain-containing protein</fullName>
    </recommendedName>
</protein>
<dbReference type="OrthoDB" id="4486at2759"/>
<dbReference type="SMART" id="SM00543">
    <property type="entry name" value="MIF4G"/>
    <property type="match status" value="3"/>
</dbReference>
<dbReference type="KEGG" id="ccp:CHC_T00001277001"/>
<evidence type="ECO:0000259" key="4">
    <source>
        <dbReference type="SMART" id="SM00543"/>
    </source>
</evidence>
<feature type="domain" description="MIF4G" evidence="4">
    <location>
        <begin position="192"/>
        <end position="411"/>
    </location>
</feature>
<keyword evidence="6" id="KW-1185">Reference proteome</keyword>
<feature type="compositionally biased region" description="Acidic residues" evidence="3">
    <location>
        <begin position="1187"/>
        <end position="1196"/>
    </location>
</feature>
<feature type="domain" description="MIF4G" evidence="4">
    <location>
        <begin position="802"/>
        <end position="1044"/>
    </location>
</feature>
<comment type="subcellular location">
    <subcellularLocation>
        <location evidence="1">Cytoplasm</location>
    </subcellularLocation>
</comment>
<organism evidence="5 6">
    <name type="scientific">Chondrus crispus</name>
    <name type="common">Carrageen Irish moss</name>
    <name type="synonym">Polymorpha crispa</name>
    <dbReference type="NCBI Taxonomy" id="2769"/>
    <lineage>
        <taxon>Eukaryota</taxon>
        <taxon>Rhodophyta</taxon>
        <taxon>Florideophyceae</taxon>
        <taxon>Rhodymeniophycidae</taxon>
        <taxon>Gigartinales</taxon>
        <taxon>Gigartinaceae</taxon>
        <taxon>Chondrus</taxon>
    </lineage>
</organism>
<proteinExistence type="predicted"/>
<keyword evidence="2" id="KW-0963">Cytoplasm</keyword>
<feature type="compositionally biased region" description="Polar residues" evidence="3">
    <location>
        <begin position="1149"/>
        <end position="1175"/>
    </location>
</feature>
<dbReference type="PANTHER" id="PTHR12839:SF7">
    <property type="entry name" value="REGULATOR OF NONSENSE TRANSCRIPTS 2"/>
    <property type="match status" value="1"/>
</dbReference>
<dbReference type="Gramene" id="CDF38846">
    <property type="protein sequence ID" value="CDF38846"/>
    <property type="gene ID" value="CHC_T00001277001"/>
</dbReference>
<sequence>MSSAPRDEGGRARRRRRRGPASASRTDPNNTNPNRPPRRSPQPHQRGHHQQQPPQALQSQHIDSLSFSASGITTIPQRNVRDNSRQRQSNPHADTLKNEAKTSQASRAAQGKQNAIDEQKRKKEEEERKEKEARELKERAEREEREATLARQLEKQHQQRILNLSYRPRKPSQPPEKERPSDAQLRQLDSSLKKCTGFLRKIRSSGINEESLPSLCREAQSLNLSRYISEVVAAISETKLRYADVEHATVLTGELYRRYEDFVTQLVAALGAIILSQPNNAPGRDVGSRKAAMRLLVEIFVLGMVADVSPITNVLKQLVRVQKDARDESLSHLSIITTFVRTGGRTMLSQVSKPTSESSSSHDLEEMGEDWRDSVLSQSTKGSITLAFQSYYDAEVNRLLTEAAEELDKAYIAVTRSKDVRGDPDEAATATYESARQGYEKVYASARVLADALGKRLPESVLSITQGTSSTVESSTPRDTAQGAAINSIQYVGRNRIVQESDFLLQGESPFDGEEERLFYTMLPILKQKGSSASEDGKSIGLLVNGTVPEPDASDSATKTASSGGKKVESRQSPVAKNTVEGRQKGSDKPASVEKVLGQLSTVESKESVDAFVSHFVDTAESSKNGSKRLAKSLSSVSAQKLNLLPTYSRIAACLYPSFSDIAISVASHLEEEFRYLAGRSDMDEKNLAVCIKNAKYVGEYVKFGLIESSSMFDLLNLCMKDFTGHRVDIACHLLETCGRFLYRTPATHVRMGNILETIWRLKSVKNMEARHNALVETAYFASKPTSASKLQKRKSRPPIHEYIRHLIYYRLDATNIKWTQTQLMKLPWNDDLEHYVIKKFVKISRARFSTIPYVSTLISLLQRFKPGLVIGIVDALLEAIRCGMEKNDGRDSQRRIAEIQLLGELHKCGVVDEGLVYNVLYQSIILGHDRSEVASTQILPTDETSRSERASLSRAGAGSAVPTSTFTNAPDPPGDFFRVRIACVLLESCGRILVASNRRKVEVFWIFFERYTFYKARQAGLGDRLPLHISHVVGDAFENILLRDRRYGRDNRMRKENETFIRTRSGQSHTRQYSPSARFFRSSSLSEAIEAVQQVENSISDRVLICVPVRHIYQNCAPLNGTRPSSGASLNDAPGLHSISRTEKQPGLSETDSSEGSNNDGADSDTEGVTSELSENGMLGEREDLFSGDDLTEENELPRNAIDGEGNRGEDSEHDECEDVDDEDDEDDSSVEVQVERPKTEEEDAFAKELAAFTADAVQTARATSSRITKFDRMAIPMSLMAKKMEEERAARAAAAANLHLNSESDDSDDRMGNSSLTKMKRRSPSQSVGFKVLVRKGGKSQLQDLEVPASSSLAVAAKENETADAARHEETKRLVLGSSIVLNHDEEDLDEEVPLRTQQNVRAKEESIRLQRSADEMALLSAVYHHRPNTRR</sequence>
<dbReference type="GO" id="GO:0005737">
    <property type="term" value="C:cytoplasm"/>
    <property type="evidence" value="ECO:0007669"/>
    <property type="project" value="UniProtKB-SubCell"/>
</dbReference>
<dbReference type="RefSeq" id="XP_005718751.1">
    <property type="nucleotide sequence ID" value="XM_005718694.1"/>
</dbReference>
<dbReference type="Gene3D" id="4.10.80.160">
    <property type="match status" value="1"/>
</dbReference>
<feature type="compositionally biased region" description="Basic and acidic residues" evidence="3">
    <location>
        <begin position="115"/>
        <end position="157"/>
    </location>
</feature>
<dbReference type="PANTHER" id="PTHR12839">
    <property type="entry name" value="NONSENSE-MEDIATED MRNA DECAY PROTEIN 2 UP-FRAMESHIFT SUPPRESSOR 2"/>
    <property type="match status" value="1"/>
</dbReference>
<evidence type="ECO:0000256" key="1">
    <source>
        <dbReference type="ARBA" id="ARBA00004496"/>
    </source>
</evidence>
<dbReference type="InterPro" id="IPR016024">
    <property type="entry name" value="ARM-type_fold"/>
</dbReference>
<feature type="compositionally biased region" description="Low complexity" evidence="3">
    <location>
        <begin position="50"/>
        <end position="61"/>
    </location>
</feature>
<feature type="compositionally biased region" description="Polar residues" evidence="3">
    <location>
        <begin position="348"/>
        <end position="359"/>
    </location>
</feature>
<dbReference type="GeneID" id="17326467"/>
<name>R7QMY7_CHOCR</name>
<feature type="compositionally biased region" description="Polar residues" evidence="3">
    <location>
        <begin position="62"/>
        <end position="77"/>
    </location>
</feature>
<feature type="compositionally biased region" description="Polar residues" evidence="3">
    <location>
        <begin position="101"/>
        <end position="113"/>
    </location>
</feature>
<feature type="compositionally biased region" description="Acidic residues" evidence="3">
    <location>
        <begin position="1213"/>
        <end position="1231"/>
    </location>
</feature>
<feature type="region of interest" description="Disordered" evidence="3">
    <location>
        <begin position="531"/>
        <end position="592"/>
    </location>
</feature>
<dbReference type="EMBL" id="HG001973">
    <property type="protein sequence ID" value="CDF38846.1"/>
    <property type="molecule type" value="Genomic_DNA"/>
</dbReference>
<evidence type="ECO:0000313" key="5">
    <source>
        <dbReference type="EMBL" id="CDF38846.1"/>
    </source>
</evidence>
<feature type="compositionally biased region" description="Low complexity" evidence="3">
    <location>
        <begin position="20"/>
        <end position="33"/>
    </location>
</feature>
<dbReference type="GO" id="GO:0035145">
    <property type="term" value="C:exon-exon junction complex"/>
    <property type="evidence" value="ECO:0007669"/>
    <property type="project" value="TreeGrafter"/>
</dbReference>
<accession>R7QMY7</accession>